<feature type="compositionally biased region" description="Basic and acidic residues" evidence="1">
    <location>
        <begin position="139"/>
        <end position="157"/>
    </location>
</feature>
<gene>
    <name evidence="2" type="ORF">Cvel_27283.t2.CR1</name>
</gene>
<sequence>MSAKLSLFVTEKKKKKKESVSSSFSSSSSSSAAVAALPAESEEEEEEDAPELSSDETQTDGTAVVRRKKRLDGEKGILEWSEKSLSSALSRAQAERDGEGESVGDGQASQHIIDTAPSTDSSGSNSEAGDPDVDSYGRGVEDEGRLPVEGSARKEYS</sequence>
<feature type="region of interest" description="Disordered" evidence="1">
    <location>
        <begin position="1"/>
        <end position="157"/>
    </location>
</feature>
<evidence type="ECO:0000256" key="1">
    <source>
        <dbReference type="SAM" id="MobiDB-lite"/>
    </source>
</evidence>
<accession>A0A0G4HG92</accession>
<dbReference type="EMBL" id="CDMZ01002609">
    <property type="protein sequence ID" value="CEM43099.1"/>
    <property type="molecule type" value="Genomic_DNA"/>
</dbReference>
<organism evidence="2">
    <name type="scientific">Chromera velia CCMP2878</name>
    <dbReference type="NCBI Taxonomy" id="1169474"/>
    <lineage>
        <taxon>Eukaryota</taxon>
        <taxon>Sar</taxon>
        <taxon>Alveolata</taxon>
        <taxon>Colpodellida</taxon>
        <taxon>Chromeraceae</taxon>
        <taxon>Chromera</taxon>
    </lineage>
</organism>
<feature type="compositionally biased region" description="Low complexity" evidence="1">
    <location>
        <begin position="20"/>
        <end position="39"/>
    </location>
</feature>
<feature type="compositionally biased region" description="Acidic residues" evidence="1">
    <location>
        <begin position="40"/>
        <end position="58"/>
    </location>
</feature>
<dbReference type="AlphaFoldDB" id="A0A0G4HG92"/>
<feature type="compositionally biased region" description="Basic and acidic residues" evidence="1">
    <location>
        <begin position="71"/>
        <end position="82"/>
    </location>
</feature>
<feature type="compositionally biased region" description="Polar residues" evidence="1">
    <location>
        <begin position="107"/>
        <end position="127"/>
    </location>
</feature>
<dbReference type="VEuPathDB" id="CryptoDB:Cvel_27283"/>
<proteinExistence type="predicted"/>
<evidence type="ECO:0000313" key="2">
    <source>
        <dbReference type="EMBL" id="CEM43099.1"/>
    </source>
</evidence>
<protein>
    <submittedName>
        <fullName evidence="2">Uncharacterized protein</fullName>
    </submittedName>
</protein>
<name>A0A0G4HG92_9ALVE</name>
<reference evidence="2" key="1">
    <citation type="submission" date="2014-11" db="EMBL/GenBank/DDBJ databases">
        <authorList>
            <person name="Otto D Thomas"/>
            <person name="Naeem Raeece"/>
        </authorList>
    </citation>
    <scope>NUCLEOTIDE SEQUENCE</scope>
</reference>